<dbReference type="InterPro" id="IPR032334">
    <property type="entry name" value="GramPos_pilinBB"/>
</dbReference>
<evidence type="ECO:0000256" key="2">
    <source>
        <dbReference type="SAM" id="SignalP"/>
    </source>
</evidence>
<dbReference type="InterPro" id="IPR013783">
    <property type="entry name" value="Ig-like_fold"/>
</dbReference>
<dbReference type="Gene3D" id="2.60.40.740">
    <property type="match status" value="1"/>
</dbReference>
<protein>
    <submittedName>
        <fullName evidence="5">Cell surface protein</fullName>
    </submittedName>
</protein>
<dbReference type="GO" id="GO:0005975">
    <property type="term" value="P:carbohydrate metabolic process"/>
    <property type="evidence" value="ECO:0007669"/>
    <property type="project" value="UniProtKB-ARBA"/>
</dbReference>
<accession>A0A261F8D5</accession>
<dbReference type="Gene3D" id="2.60.40.10">
    <property type="entry name" value="Immunoglobulins"/>
    <property type="match status" value="1"/>
</dbReference>
<keyword evidence="1" id="KW-0472">Membrane</keyword>
<gene>
    <name evidence="5" type="ORF">BTIS_2185</name>
</gene>
<evidence type="ECO:0000313" key="6">
    <source>
        <dbReference type="Proteomes" id="UP000216444"/>
    </source>
</evidence>
<dbReference type="RefSeq" id="WP_158216907.1">
    <property type="nucleotide sequence ID" value="NZ_MWWV01000022.1"/>
</dbReference>
<dbReference type="InterPro" id="IPR041033">
    <property type="entry name" value="SpaA_PFL_dom_1"/>
</dbReference>
<feature type="domain" description="SpaA-like prealbumin fold" evidence="4">
    <location>
        <begin position="352"/>
        <end position="448"/>
    </location>
</feature>
<organism evidence="5 6">
    <name type="scientific">Bifidobacterium tissieri</name>
    <dbReference type="NCBI Taxonomy" id="1630162"/>
    <lineage>
        <taxon>Bacteria</taxon>
        <taxon>Bacillati</taxon>
        <taxon>Actinomycetota</taxon>
        <taxon>Actinomycetes</taxon>
        <taxon>Bifidobacteriales</taxon>
        <taxon>Bifidobacteriaceae</taxon>
        <taxon>Bifidobacterium</taxon>
    </lineage>
</organism>
<feature type="domain" description="Gram-positive pilin backbone subunit 2 Cna-B-like" evidence="3">
    <location>
        <begin position="208"/>
        <end position="331"/>
    </location>
</feature>
<dbReference type="NCBIfam" id="TIGR01167">
    <property type="entry name" value="LPXTG_anchor"/>
    <property type="match status" value="1"/>
</dbReference>
<proteinExistence type="predicted"/>
<reference evidence="5 6" key="1">
    <citation type="journal article" date="2017" name="BMC Genomics">
        <title>Comparative genomic and phylogenomic analyses of the Bifidobacteriaceae family.</title>
        <authorList>
            <person name="Lugli G.A."/>
            <person name="Milani C."/>
            <person name="Turroni F."/>
            <person name="Duranti S."/>
            <person name="Mancabelli L."/>
            <person name="Mangifesta M."/>
            <person name="Ferrario C."/>
            <person name="Modesto M."/>
            <person name="Mattarelli P."/>
            <person name="Jiri K."/>
            <person name="van Sinderen D."/>
            <person name="Ventura M."/>
        </authorList>
    </citation>
    <scope>NUCLEOTIDE SEQUENCE [LARGE SCALE GENOMIC DNA]</scope>
    <source>
        <strain evidence="5 6">DSM 100201</strain>
    </source>
</reference>
<name>A0A261F8D5_9BIFI</name>
<keyword evidence="6" id="KW-1185">Reference proteome</keyword>
<dbReference type="NCBIfam" id="TIGR04226">
    <property type="entry name" value="RrgB_K2N_iso_D2"/>
    <property type="match status" value="1"/>
</dbReference>
<feature type="transmembrane region" description="Helical" evidence="1">
    <location>
        <begin position="488"/>
        <end position="511"/>
    </location>
</feature>
<dbReference type="AlphaFoldDB" id="A0A261F8D5"/>
<keyword evidence="1" id="KW-0812">Transmembrane</keyword>
<keyword evidence="1" id="KW-1133">Transmembrane helix</keyword>
<dbReference type="EMBL" id="MWWV01000022">
    <property type="protein sequence ID" value="OZG55401.1"/>
    <property type="molecule type" value="Genomic_DNA"/>
</dbReference>
<feature type="signal peptide" evidence="2">
    <location>
        <begin position="1"/>
        <end position="31"/>
    </location>
</feature>
<evidence type="ECO:0000313" key="5">
    <source>
        <dbReference type="EMBL" id="OZG55401.1"/>
    </source>
</evidence>
<comment type="caution">
    <text evidence="5">The sequence shown here is derived from an EMBL/GenBank/DDBJ whole genome shotgun (WGS) entry which is preliminary data.</text>
</comment>
<evidence type="ECO:0000256" key="1">
    <source>
        <dbReference type="SAM" id="Phobius"/>
    </source>
</evidence>
<dbReference type="Pfam" id="PF17802">
    <property type="entry name" value="SpaA"/>
    <property type="match status" value="1"/>
</dbReference>
<dbReference type="Proteomes" id="UP000216444">
    <property type="component" value="Unassembled WGS sequence"/>
</dbReference>
<evidence type="ECO:0000259" key="3">
    <source>
        <dbReference type="Pfam" id="PF16569"/>
    </source>
</evidence>
<evidence type="ECO:0000259" key="4">
    <source>
        <dbReference type="Pfam" id="PF17802"/>
    </source>
</evidence>
<dbReference type="Pfam" id="PF16569">
    <property type="entry name" value="GramPos_pilinBB"/>
    <property type="match status" value="1"/>
</dbReference>
<feature type="chain" id="PRO_5012989339" evidence="2">
    <location>
        <begin position="32"/>
        <end position="518"/>
    </location>
</feature>
<dbReference type="InterPro" id="IPR048052">
    <property type="entry name" value="FM1-like"/>
</dbReference>
<dbReference type="NCBIfam" id="NF033902">
    <property type="entry name" value="iso_D2_wall_anc"/>
    <property type="match status" value="1"/>
</dbReference>
<sequence>MKSLMKKIAAVALAAATALGMAGVAATTANAAGPATLTVTSDNAGFSGNTVTAYQMFSATPNTDGESATYTLNSGWKAFFQTKGVNGADDNAFSQNAYTYVSALTDSAKIAEFAASASAWAAKQTTLDPASVTATEEAPYTATFSGLNYGYYLVTNDGADSIPHAILTNVTKTDNSVALKSEYPTVDKTVTGTGTKPENTDKGSSAQIGDTVNFTVKSKVPNYTEYTADFKYTFKFTDTLSKGLTFKNDVKVTVNGTALTADQFDVTSTNATDDATALTIDLAKSIKGFATDKATIGTEIVVTYSATVNEQAVAGQDTASNSVKLIYSNDPNNQDSVDDTPESKTHTYTFNFDLKKVDAKDANKTLAGAVFHLAKKDGTLVNLIKDGESYRPVKDGETGVADGKVTTPATGVIKFTGLAAGEYQLVEDQAPNGYNKLTDPISVTITATYNADGTLNTSNVAYSYGAEKGTGTTITVKNNEGTLLPGTGGMGTVAFTVVGVIVIALGVAWAIQRKRANA</sequence>
<dbReference type="InterPro" id="IPR026466">
    <property type="entry name" value="Fim_isopep_form_D2_dom"/>
</dbReference>
<keyword evidence="2" id="KW-0732">Signal</keyword>